<keyword evidence="6" id="KW-1185">Reference proteome</keyword>
<dbReference type="GO" id="GO:0071013">
    <property type="term" value="C:catalytic step 2 spliceosome"/>
    <property type="evidence" value="ECO:0007669"/>
    <property type="project" value="TreeGrafter"/>
</dbReference>
<dbReference type="PANTHER" id="PTHR22842:SF3">
    <property type="entry name" value="WD REPEAT DOMAIN-CONTAINING PROTEIN 83"/>
    <property type="match status" value="1"/>
</dbReference>
<proteinExistence type="inferred from homology"/>
<dbReference type="InterPro" id="IPR036322">
    <property type="entry name" value="WD40_repeat_dom_sf"/>
</dbReference>
<evidence type="ECO:0000313" key="6">
    <source>
        <dbReference type="Proteomes" id="UP001172457"/>
    </source>
</evidence>
<evidence type="ECO:0000256" key="3">
    <source>
        <dbReference type="ARBA" id="ARBA00038145"/>
    </source>
</evidence>
<dbReference type="PANTHER" id="PTHR22842">
    <property type="entry name" value="WD40 REPEAT PROTEIN"/>
    <property type="match status" value="1"/>
</dbReference>
<evidence type="ECO:0000256" key="1">
    <source>
        <dbReference type="ARBA" id="ARBA00004496"/>
    </source>
</evidence>
<feature type="repeat" description="WD" evidence="4">
    <location>
        <begin position="410"/>
        <end position="443"/>
    </location>
</feature>
<dbReference type="EMBL" id="JARYMX010000007">
    <property type="protein sequence ID" value="KAJ9540007.1"/>
    <property type="molecule type" value="Genomic_DNA"/>
</dbReference>
<sequence>MGGICSTVVVEAVRTGANRLGGLKPPVLAGLGGLWYVGDGFGGLGRERCGNTALNRRFCLDWAAPSGRAWSGPNEFLPEIAVERLPAPESGRRRAVGWVFWSPVRACFRTKIKPPNFIRPVQIDRVDFTYHSIEAATVATVAAVENEPKSYRRRRFTCSFSGEVQWRWNYCLTGGKDRTIRLWNPHRGIHIKTYKAHAREVRDVHVTTDNSKICSCGGDRQVFYWDVSTGRVIRKFRGHDSEVNAVKFNEYASVVYQQGMTVLCVSGTIIDTFLDSVMSVCLTKTEIIAGSVDGTVRTFDIRIGRELSDDLGQPVNCISLSNDGNCVLASCLDSTCAFWTGKICTDDCMLTVVLLCRTTGELLQEYKGHTCKSFKMDCCLTNTDAHVIGGSEDGHLYFWDLVDASVVSSFRAHSSVVTSVSYHPKDSCMITASVDGSVRVWKA</sequence>
<comment type="subcellular location">
    <subcellularLocation>
        <location evidence="1">Cytoplasm</location>
    </subcellularLocation>
</comment>
<dbReference type="CDD" id="cd00200">
    <property type="entry name" value="WD40"/>
    <property type="match status" value="1"/>
</dbReference>
<dbReference type="InterPro" id="IPR001680">
    <property type="entry name" value="WD40_rpt"/>
</dbReference>
<gene>
    <name evidence="5" type="ORF">OSB04_026513</name>
</gene>
<keyword evidence="2" id="KW-0963">Cytoplasm</keyword>
<comment type="caution">
    <text evidence="5">The sequence shown here is derived from an EMBL/GenBank/DDBJ whole genome shotgun (WGS) entry which is preliminary data.</text>
</comment>
<dbReference type="PROSITE" id="PS50294">
    <property type="entry name" value="WD_REPEATS_REGION"/>
    <property type="match status" value="2"/>
</dbReference>
<organism evidence="5 6">
    <name type="scientific">Centaurea solstitialis</name>
    <name type="common">yellow star-thistle</name>
    <dbReference type="NCBI Taxonomy" id="347529"/>
    <lineage>
        <taxon>Eukaryota</taxon>
        <taxon>Viridiplantae</taxon>
        <taxon>Streptophyta</taxon>
        <taxon>Embryophyta</taxon>
        <taxon>Tracheophyta</taxon>
        <taxon>Spermatophyta</taxon>
        <taxon>Magnoliopsida</taxon>
        <taxon>eudicotyledons</taxon>
        <taxon>Gunneridae</taxon>
        <taxon>Pentapetalae</taxon>
        <taxon>asterids</taxon>
        <taxon>campanulids</taxon>
        <taxon>Asterales</taxon>
        <taxon>Asteraceae</taxon>
        <taxon>Carduoideae</taxon>
        <taxon>Cardueae</taxon>
        <taxon>Centaureinae</taxon>
        <taxon>Centaurea</taxon>
    </lineage>
</organism>
<accession>A0AA38VVQ0</accession>
<feature type="repeat" description="WD" evidence="4">
    <location>
        <begin position="194"/>
        <end position="235"/>
    </location>
</feature>
<dbReference type="SMART" id="SM00320">
    <property type="entry name" value="WD40"/>
    <property type="match status" value="6"/>
</dbReference>
<comment type="similarity">
    <text evidence="3">Belongs to the WD repeat MORG1 family.</text>
</comment>
<dbReference type="InterPro" id="IPR015943">
    <property type="entry name" value="WD40/YVTN_repeat-like_dom_sf"/>
</dbReference>
<dbReference type="Proteomes" id="UP001172457">
    <property type="component" value="Chromosome 7"/>
</dbReference>
<dbReference type="PROSITE" id="PS50082">
    <property type="entry name" value="WD_REPEATS_2"/>
    <property type="match status" value="2"/>
</dbReference>
<dbReference type="Gene3D" id="2.130.10.10">
    <property type="entry name" value="YVTN repeat-like/Quinoprotein amine dehydrogenase"/>
    <property type="match status" value="3"/>
</dbReference>
<name>A0AA38VVQ0_9ASTR</name>
<dbReference type="Pfam" id="PF00400">
    <property type="entry name" value="WD40"/>
    <property type="match status" value="5"/>
</dbReference>
<protein>
    <recommendedName>
        <fullName evidence="7">WD repeat domain-containing protein 83</fullName>
    </recommendedName>
</protein>
<reference evidence="5" key="1">
    <citation type="submission" date="2023-03" db="EMBL/GenBank/DDBJ databases">
        <title>Chromosome-scale reference genome and RAD-based genetic map of yellow starthistle (Centaurea solstitialis) reveal putative structural variation and QTLs associated with invader traits.</title>
        <authorList>
            <person name="Reatini B."/>
            <person name="Cang F.A."/>
            <person name="Jiang Q."/>
            <person name="Mckibben M.T.W."/>
            <person name="Barker M.S."/>
            <person name="Rieseberg L.H."/>
            <person name="Dlugosch K.M."/>
        </authorList>
    </citation>
    <scope>NUCLEOTIDE SEQUENCE</scope>
    <source>
        <strain evidence="5">CAN-66</strain>
        <tissue evidence="5">Leaf</tissue>
    </source>
</reference>
<evidence type="ECO:0000256" key="2">
    <source>
        <dbReference type="ARBA" id="ARBA00022490"/>
    </source>
</evidence>
<evidence type="ECO:0008006" key="7">
    <source>
        <dbReference type="Google" id="ProtNLM"/>
    </source>
</evidence>
<keyword evidence="4" id="KW-0853">WD repeat</keyword>
<dbReference type="SUPFAM" id="SSF50978">
    <property type="entry name" value="WD40 repeat-like"/>
    <property type="match status" value="1"/>
</dbReference>
<dbReference type="InterPro" id="IPR051980">
    <property type="entry name" value="WD_repeat_MORG1"/>
</dbReference>
<evidence type="ECO:0000256" key="4">
    <source>
        <dbReference type="PROSITE-ProRule" id="PRU00221"/>
    </source>
</evidence>
<dbReference type="GO" id="GO:0005737">
    <property type="term" value="C:cytoplasm"/>
    <property type="evidence" value="ECO:0007669"/>
    <property type="project" value="UniProtKB-SubCell"/>
</dbReference>
<evidence type="ECO:0000313" key="5">
    <source>
        <dbReference type="EMBL" id="KAJ9540007.1"/>
    </source>
</evidence>
<dbReference type="AlphaFoldDB" id="A0AA38VVQ0"/>
<dbReference type="GO" id="GO:0000398">
    <property type="term" value="P:mRNA splicing, via spliceosome"/>
    <property type="evidence" value="ECO:0007669"/>
    <property type="project" value="TreeGrafter"/>
</dbReference>